<keyword evidence="2 3" id="KW-0040">ANK repeat</keyword>
<dbReference type="PROSITE" id="PS50297">
    <property type="entry name" value="ANK_REP_REGION"/>
    <property type="match status" value="2"/>
</dbReference>
<dbReference type="PANTHER" id="PTHR24171">
    <property type="entry name" value="ANKYRIN REPEAT DOMAIN-CONTAINING PROTEIN 39-RELATED"/>
    <property type="match status" value="1"/>
</dbReference>
<evidence type="ECO:0000256" key="1">
    <source>
        <dbReference type="ARBA" id="ARBA00022737"/>
    </source>
</evidence>
<feature type="repeat" description="ANK" evidence="3">
    <location>
        <begin position="196"/>
        <end position="228"/>
    </location>
</feature>
<dbReference type="OrthoDB" id="4772757at2759"/>
<name>A0A8H6QGR6_9EURO</name>
<dbReference type="EMBL" id="JACBAD010001784">
    <property type="protein sequence ID" value="KAF7133987.1"/>
    <property type="molecule type" value="Genomic_DNA"/>
</dbReference>
<dbReference type="Proteomes" id="UP000630445">
    <property type="component" value="Unassembled WGS sequence"/>
</dbReference>
<dbReference type="InterPro" id="IPR002110">
    <property type="entry name" value="Ankyrin_rpt"/>
</dbReference>
<feature type="repeat" description="ANK" evidence="3">
    <location>
        <begin position="129"/>
        <end position="161"/>
    </location>
</feature>
<dbReference type="Pfam" id="PF12796">
    <property type="entry name" value="Ank_2"/>
    <property type="match status" value="1"/>
</dbReference>
<organism evidence="5 7">
    <name type="scientific">Aspergillus hiratsukae</name>
    <dbReference type="NCBI Taxonomy" id="1194566"/>
    <lineage>
        <taxon>Eukaryota</taxon>
        <taxon>Fungi</taxon>
        <taxon>Dikarya</taxon>
        <taxon>Ascomycota</taxon>
        <taxon>Pezizomycotina</taxon>
        <taxon>Eurotiomycetes</taxon>
        <taxon>Eurotiomycetidae</taxon>
        <taxon>Eurotiales</taxon>
        <taxon>Aspergillaceae</taxon>
        <taxon>Aspergillus</taxon>
        <taxon>Aspergillus subgen. Fumigati</taxon>
    </lineage>
</organism>
<keyword evidence="1" id="KW-0677">Repeat</keyword>
<evidence type="ECO:0000256" key="3">
    <source>
        <dbReference type="PROSITE-ProRule" id="PRU00023"/>
    </source>
</evidence>
<comment type="caution">
    <text evidence="5">The sequence shown here is derived from an EMBL/GenBank/DDBJ whole genome shotgun (WGS) entry which is preliminary data.</text>
</comment>
<evidence type="ECO:0000256" key="2">
    <source>
        <dbReference type="ARBA" id="ARBA00023043"/>
    </source>
</evidence>
<evidence type="ECO:0000313" key="4">
    <source>
        <dbReference type="EMBL" id="KAF7133987.1"/>
    </source>
</evidence>
<sequence length="256" mass="28168">MELIPRLEINGVKRRSFARPKEAIGEWWSTCLGRQLIQILETMMVKAHYLRRQHRINQQWVALLLEHMDIENEIAAGDPEAYTVLTSAAAFGHKSVVKQLLEKGVDPDSKGAMWSEWHGAVDLCPEDDDDLPPHILAAGNNHKDIVALLLDRGVDVNMSHPSSGHTALSKAAEEYADCVVQLLLERGADPNHQMSDGRTPFALAVLGGNVSLVKALLDAGADPDSEINWMGYGEYESWTPLQFAAISSRNEAGAIV</sequence>
<evidence type="ECO:0008006" key="8">
    <source>
        <dbReference type="Google" id="ProtNLM"/>
    </source>
</evidence>
<dbReference type="Pfam" id="PF00023">
    <property type="entry name" value="Ank"/>
    <property type="match status" value="2"/>
</dbReference>
<dbReference type="PROSITE" id="PS50088">
    <property type="entry name" value="ANK_REPEAT"/>
    <property type="match status" value="4"/>
</dbReference>
<dbReference type="EMBL" id="JACBAF010001917">
    <property type="protein sequence ID" value="KAF7171651.1"/>
    <property type="molecule type" value="Genomic_DNA"/>
</dbReference>
<feature type="repeat" description="ANK" evidence="3">
    <location>
        <begin position="163"/>
        <end position="195"/>
    </location>
</feature>
<keyword evidence="6" id="KW-1185">Reference proteome</keyword>
<evidence type="ECO:0000313" key="5">
    <source>
        <dbReference type="EMBL" id="KAF7171651.1"/>
    </source>
</evidence>
<dbReference type="SUPFAM" id="SSF48403">
    <property type="entry name" value="Ankyrin repeat"/>
    <property type="match status" value="1"/>
</dbReference>
<proteinExistence type="predicted"/>
<dbReference type="SMART" id="SM00248">
    <property type="entry name" value="ANK"/>
    <property type="match status" value="4"/>
</dbReference>
<accession>A0A8H6QGR6</accession>
<dbReference type="AlphaFoldDB" id="A0A8H6QGR6"/>
<dbReference type="InterPro" id="IPR036770">
    <property type="entry name" value="Ankyrin_rpt-contain_sf"/>
</dbReference>
<protein>
    <recommendedName>
        <fullName evidence="8">Ankyrin repeat-containing domain protein</fullName>
    </recommendedName>
</protein>
<dbReference type="Gene3D" id="1.25.40.20">
    <property type="entry name" value="Ankyrin repeat-containing domain"/>
    <property type="match status" value="2"/>
</dbReference>
<evidence type="ECO:0000313" key="7">
    <source>
        <dbReference type="Proteomes" id="UP000662466"/>
    </source>
</evidence>
<feature type="repeat" description="ANK" evidence="3">
    <location>
        <begin position="80"/>
        <end position="112"/>
    </location>
</feature>
<evidence type="ECO:0000313" key="6">
    <source>
        <dbReference type="Proteomes" id="UP000630445"/>
    </source>
</evidence>
<reference evidence="5" key="1">
    <citation type="submission" date="2020-06" db="EMBL/GenBank/DDBJ databases">
        <title>Draft genome sequences of strains closely related to Aspergillus parafelis and Aspergillus hiratsukae.</title>
        <authorList>
            <person name="Dos Santos R.A.C."/>
            <person name="Rivero-Menendez O."/>
            <person name="Steenwyk J.L."/>
            <person name="Mead M.E."/>
            <person name="Goldman G.H."/>
            <person name="Alastruey-Izquierdo A."/>
            <person name="Rokas A."/>
        </authorList>
    </citation>
    <scope>NUCLEOTIDE SEQUENCE</scope>
    <source>
        <strain evidence="4">CNM-CM5793</strain>
        <strain evidence="5">CNM-CM6106</strain>
    </source>
</reference>
<gene>
    <name evidence="4" type="ORF">CNMCM5793_005513</name>
    <name evidence="5" type="ORF">CNMCM6106_006051</name>
</gene>
<dbReference type="Proteomes" id="UP000662466">
    <property type="component" value="Unassembled WGS sequence"/>
</dbReference>